<feature type="signal peptide" evidence="3">
    <location>
        <begin position="1"/>
        <end position="28"/>
    </location>
</feature>
<sequence length="490" mass="52865">MDSRFSSFILRSSIFLLTLTALVIPANAQKSKVFQWKFSNNQLGTELPTCVDLPITVQPFTTGGNSTGVPPYYMIGYAINGVSRTTLIGSKVDSVKWTVDFPVGTQLALSVVDSEGTSGGIPPNIYTVVGTSSNANCVVKDDDKRDFVVTSNSTGTINTCDPWGLRIKGGNKPYNVTFLQINSPIVTNVTMGPNDDGYTYRMRGDVTKLMIAAVNDVTGRFAYQAPTITPQGSTDTECPGLNSMPGSAADLDRQAEEARAAEAAKDRRKRTAIIAGTVVAVVVVLFAALAMWYFLWYRPRRRQPKEVDLGADTTPKPFMEAQPGQVLSINSFLTDQPSPGSPKGSPGVYRAGSMAAHSAYTDTDTPYDPYSQTHTEGTTYSQRPSSGSSRQESTRRPGFTNFPTRRSKAQEAGMSGETSEWEGGGESSNRSPVNRNPSLQHGEPSVTRTTSVGTTNAGEPELIIQHRDGGPGRVRELPPPYADRSSREVS</sequence>
<accession>A0ABR2ZHS9</accession>
<reference evidence="4 5" key="1">
    <citation type="submission" date="2024-05" db="EMBL/GenBank/DDBJ databases">
        <title>A draft genome resource for the thread blight pathogen Marasmius tenuissimus strain MS-2.</title>
        <authorList>
            <person name="Yulfo-Soto G.E."/>
            <person name="Baruah I.K."/>
            <person name="Amoako-Attah I."/>
            <person name="Bukari Y."/>
            <person name="Meinhardt L.W."/>
            <person name="Bailey B.A."/>
            <person name="Cohen S.P."/>
        </authorList>
    </citation>
    <scope>NUCLEOTIDE SEQUENCE [LARGE SCALE GENOMIC DNA]</scope>
    <source>
        <strain evidence="4 5">MS-2</strain>
    </source>
</reference>
<feature type="compositionally biased region" description="Low complexity" evidence="1">
    <location>
        <begin position="427"/>
        <end position="438"/>
    </location>
</feature>
<proteinExistence type="predicted"/>
<feature type="region of interest" description="Disordered" evidence="1">
    <location>
        <begin position="331"/>
        <end position="350"/>
    </location>
</feature>
<dbReference type="Proteomes" id="UP001437256">
    <property type="component" value="Unassembled WGS sequence"/>
</dbReference>
<evidence type="ECO:0000256" key="3">
    <source>
        <dbReference type="SAM" id="SignalP"/>
    </source>
</evidence>
<feature type="compositionally biased region" description="Polar residues" evidence="1">
    <location>
        <begin position="360"/>
        <end position="391"/>
    </location>
</feature>
<feature type="region of interest" description="Disordered" evidence="1">
    <location>
        <begin position="359"/>
        <end position="490"/>
    </location>
</feature>
<evidence type="ECO:0000256" key="2">
    <source>
        <dbReference type="SAM" id="Phobius"/>
    </source>
</evidence>
<keyword evidence="3" id="KW-0732">Signal</keyword>
<keyword evidence="2" id="KW-1133">Transmembrane helix</keyword>
<comment type="caution">
    <text evidence="4">The sequence shown here is derived from an EMBL/GenBank/DDBJ whole genome shotgun (WGS) entry which is preliminary data.</text>
</comment>
<dbReference type="EMBL" id="JBBXMP010000161">
    <property type="protein sequence ID" value="KAL0060769.1"/>
    <property type="molecule type" value="Genomic_DNA"/>
</dbReference>
<feature type="transmembrane region" description="Helical" evidence="2">
    <location>
        <begin position="272"/>
        <end position="295"/>
    </location>
</feature>
<evidence type="ECO:0000313" key="5">
    <source>
        <dbReference type="Proteomes" id="UP001437256"/>
    </source>
</evidence>
<feature type="chain" id="PRO_5046617823" evidence="3">
    <location>
        <begin position="29"/>
        <end position="490"/>
    </location>
</feature>
<evidence type="ECO:0000313" key="4">
    <source>
        <dbReference type="EMBL" id="KAL0060769.1"/>
    </source>
</evidence>
<keyword evidence="2" id="KW-0812">Transmembrane</keyword>
<keyword evidence="5" id="KW-1185">Reference proteome</keyword>
<feature type="compositionally biased region" description="Basic and acidic residues" evidence="1">
    <location>
        <begin position="464"/>
        <end position="476"/>
    </location>
</feature>
<gene>
    <name evidence="4" type="ORF">AAF712_012412</name>
</gene>
<keyword evidence="2" id="KW-0472">Membrane</keyword>
<feature type="compositionally biased region" description="Polar residues" evidence="1">
    <location>
        <begin position="446"/>
        <end position="457"/>
    </location>
</feature>
<name>A0ABR2ZHS9_9AGAR</name>
<organism evidence="4 5">
    <name type="scientific">Marasmius tenuissimus</name>
    <dbReference type="NCBI Taxonomy" id="585030"/>
    <lineage>
        <taxon>Eukaryota</taxon>
        <taxon>Fungi</taxon>
        <taxon>Dikarya</taxon>
        <taxon>Basidiomycota</taxon>
        <taxon>Agaricomycotina</taxon>
        <taxon>Agaricomycetes</taxon>
        <taxon>Agaricomycetidae</taxon>
        <taxon>Agaricales</taxon>
        <taxon>Marasmiineae</taxon>
        <taxon>Marasmiaceae</taxon>
        <taxon>Marasmius</taxon>
    </lineage>
</organism>
<evidence type="ECO:0000256" key="1">
    <source>
        <dbReference type="SAM" id="MobiDB-lite"/>
    </source>
</evidence>
<protein>
    <submittedName>
        <fullName evidence="4">Uncharacterized protein</fullName>
    </submittedName>
</protein>
<feature type="compositionally biased region" description="Low complexity" evidence="1">
    <location>
        <begin position="337"/>
        <end position="347"/>
    </location>
</feature>